<dbReference type="OrthoDB" id="416253at2759"/>
<dbReference type="Pfam" id="PF01011">
    <property type="entry name" value="PQQ"/>
    <property type="match status" value="1"/>
</dbReference>
<sequence length="549" mass="59290">MILQGFTPLCLFLASLAGRATARRSSPDWAGWGGNIYNNRWAESDDITAFNVKTLTRKCYLTYQYGVSATPVVSDNTVYYPTWNGSFVALDYTTCSVRWMLNVTELILDYGPLSPERARSLYQVSRTSPQIDGDILFFGTQAHALVVAVNRHTGAVLDRLQINSHPLAVITISPTFWQGTLFLGTSSYEEPAPLIDPNYPCCSYIGNAAAVTFDRRRDKLVLKWSVSTLPPPDPGSTGVGWSGAAVWGSQPSIDPIRKQVFFATGNVYSFPPAYAHCANETSEACLPPGVNQEAVLAVDTESGRVNWVRRLNRMDAWNGACVTDPIDTANCPSEPPGRDADFGMAPTFVSRRTAAGLGEDVVVVGQKNAVVYALGARDGRIVYARNVSPEGQGGGISWGIAVDDQRIYYTLPYGGRNANLNVSTTIYGAANLLSGKAAWRTPATLTSNGIAFTGPTVAGDLVIYSKTGVITGDGSPSDYYNSRGALVVLNKRTGEVVFETDLDTNFWGGVAVQGRYLMFGTGYRTGVTYLGDGSLWVMKVGHHLEQHGG</sequence>
<dbReference type="SUPFAM" id="SSF50998">
    <property type="entry name" value="Quinoprotein alcohol dehydrogenase-like"/>
    <property type="match status" value="1"/>
</dbReference>
<dbReference type="AlphaFoldDB" id="A0A175WB53"/>
<organism evidence="6 7">
    <name type="scientific">Madurella mycetomatis</name>
    <dbReference type="NCBI Taxonomy" id="100816"/>
    <lineage>
        <taxon>Eukaryota</taxon>
        <taxon>Fungi</taxon>
        <taxon>Dikarya</taxon>
        <taxon>Ascomycota</taxon>
        <taxon>Pezizomycotina</taxon>
        <taxon>Sordariomycetes</taxon>
        <taxon>Sordariomycetidae</taxon>
        <taxon>Sordariales</taxon>
        <taxon>Sordariales incertae sedis</taxon>
        <taxon>Madurella</taxon>
    </lineage>
</organism>
<dbReference type="SMART" id="SM00564">
    <property type="entry name" value="PQQ"/>
    <property type="match status" value="4"/>
</dbReference>
<evidence type="ECO:0000313" key="7">
    <source>
        <dbReference type="Proteomes" id="UP000078237"/>
    </source>
</evidence>
<evidence type="ECO:0000256" key="1">
    <source>
        <dbReference type="ARBA" id="ARBA00001931"/>
    </source>
</evidence>
<dbReference type="InterPro" id="IPR018391">
    <property type="entry name" value="PQQ_b-propeller_rpt"/>
</dbReference>
<comment type="similarity">
    <text evidence="2">Belongs to the bacterial PQQ dehydrogenase family.</text>
</comment>
<dbReference type="InterPro" id="IPR015943">
    <property type="entry name" value="WD40/YVTN_repeat-like_dom_sf"/>
</dbReference>
<gene>
    <name evidence="6" type="ORF">MMYC01_203887</name>
</gene>
<evidence type="ECO:0000256" key="2">
    <source>
        <dbReference type="ARBA" id="ARBA00008156"/>
    </source>
</evidence>
<evidence type="ECO:0000259" key="5">
    <source>
        <dbReference type="Pfam" id="PF01011"/>
    </source>
</evidence>
<evidence type="ECO:0000313" key="6">
    <source>
        <dbReference type="EMBL" id="KXX80976.1"/>
    </source>
</evidence>
<feature type="domain" description="Pyrrolo-quinoline quinone repeat" evidence="5">
    <location>
        <begin position="29"/>
        <end position="157"/>
    </location>
</feature>
<dbReference type="PANTHER" id="PTHR32303">
    <property type="entry name" value="QUINOPROTEIN ALCOHOL DEHYDROGENASE (CYTOCHROME C)"/>
    <property type="match status" value="1"/>
</dbReference>
<dbReference type="Proteomes" id="UP000078237">
    <property type="component" value="Unassembled WGS sequence"/>
</dbReference>
<dbReference type="Gene3D" id="2.130.10.10">
    <property type="entry name" value="YVTN repeat-like/Quinoprotein amine dehydrogenase"/>
    <property type="match status" value="1"/>
</dbReference>
<comment type="caution">
    <text evidence="6">The sequence shown here is derived from an EMBL/GenBank/DDBJ whole genome shotgun (WGS) entry which is preliminary data.</text>
</comment>
<dbReference type="GO" id="GO:0016491">
    <property type="term" value="F:oxidoreductase activity"/>
    <property type="evidence" value="ECO:0007669"/>
    <property type="project" value="UniProtKB-KW"/>
</dbReference>
<dbReference type="EMBL" id="LCTW02000046">
    <property type="protein sequence ID" value="KXX80976.1"/>
    <property type="molecule type" value="Genomic_DNA"/>
</dbReference>
<evidence type="ECO:0000256" key="4">
    <source>
        <dbReference type="SAM" id="SignalP"/>
    </source>
</evidence>
<protein>
    <submittedName>
        <fullName evidence="6">Polyvinylalcohol dehydrogenase</fullName>
    </submittedName>
</protein>
<dbReference type="InterPro" id="IPR011047">
    <property type="entry name" value="Quinoprotein_ADH-like_sf"/>
</dbReference>
<feature type="signal peptide" evidence="4">
    <location>
        <begin position="1"/>
        <end position="22"/>
    </location>
</feature>
<dbReference type="Gene3D" id="2.140.10.10">
    <property type="entry name" value="Quinoprotein alcohol dehydrogenase-like superfamily"/>
    <property type="match status" value="1"/>
</dbReference>
<comment type="cofactor">
    <cofactor evidence="1">
        <name>pyrroloquinoline quinone</name>
        <dbReference type="ChEBI" id="CHEBI:58442"/>
    </cofactor>
</comment>
<reference evidence="6 7" key="1">
    <citation type="journal article" date="2016" name="Genome Announc.">
        <title>Genome Sequence of Madurella mycetomatis mm55, Isolated from a Human Mycetoma Case in Sudan.</title>
        <authorList>
            <person name="Smit S."/>
            <person name="Derks M.F."/>
            <person name="Bervoets S."/>
            <person name="Fahal A."/>
            <person name="van Leeuwen W."/>
            <person name="van Belkum A."/>
            <person name="van de Sande W.W."/>
        </authorList>
    </citation>
    <scope>NUCLEOTIDE SEQUENCE [LARGE SCALE GENOMIC DNA]</scope>
    <source>
        <strain evidence="7">mm55</strain>
    </source>
</reference>
<name>A0A175WB53_9PEZI</name>
<keyword evidence="7" id="KW-1185">Reference proteome</keyword>
<proteinExistence type="inferred from homology"/>
<evidence type="ECO:0000256" key="3">
    <source>
        <dbReference type="ARBA" id="ARBA00023002"/>
    </source>
</evidence>
<dbReference type="PANTHER" id="PTHR32303:SF10">
    <property type="entry name" value="OUTER MEMBRANE PROTEIN ASSEMBLY FACTOR BAMB"/>
    <property type="match status" value="1"/>
</dbReference>
<dbReference type="STRING" id="100816.A0A175WB53"/>
<accession>A0A175WB53</accession>
<keyword evidence="4" id="KW-0732">Signal</keyword>
<keyword evidence="3" id="KW-0560">Oxidoreductase</keyword>
<dbReference type="VEuPathDB" id="FungiDB:MMYC01_203887"/>
<dbReference type="InterPro" id="IPR002372">
    <property type="entry name" value="PQQ_rpt_dom"/>
</dbReference>
<feature type="chain" id="PRO_5008043855" evidence="4">
    <location>
        <begin position="23"/>
        <end position="549"/>
    </location>
</feature>